<dbReference type="AlphaFoldDB" id="A0A443SW79"/>
<reference evidence="3 4" key="1">
    <citation type="journal article" date="2018" name="Gigascience">
        <title>Genomes of trombidid mites reveal novel predicted allergens and laterally-transferred genes associated with secondary metabolism.</title>
        <authorList>
            <person name="Dong X."/>
            <person name="Chaisiri K."/>
            <person name="Xia D."/>
            <person name="Armstrong S.D."/>
            <person name="Fang Y."/>
            <person name="Donnelly M.J."/>
            <person name="Kadowaki T."/>
            <person name="McGarry J.W."/>
            <person name="Darby A.C."/>
            <person name="Makepeace B.L."/>
        </authorList>
    </citation>
    <scope>NUCLEOTIDE SEQUENCE [LARGE SCALE GENOMIC DNA]</scope>
    <source>
        <strain evidence="3">UoL-UT</strain>
    </source>
</reference>
<dbReference type="Pfam" id="PF01302">
    <property type="entry name" value="CAP_GLY"/>
    <property type="match status" value="1"/>
</dbReference>
<feature type="compositionally biased region" description="Low complexity" evidence="1">
    <location>
        <begin position="528"/>
        <end position="545"/>
    </location>
</feature>
<feature type="region of interest" description="Disordered" evidence="1">
    <location>
        <begin position="527"/>
        <end position="675"/>
    </location>
</feature>
<feature type="region of interest" description="Disordered" evidence="1">
    <location>
        <begin position="310"/>
        <end position="338"/>
    </location>
</feature>
<proteinExistence type="predicted"/>
<keyword evidence="4" id="KW-1185">Reference proteome</keyword>
<dbReference type="VEuPathDB" id="VectorBase:LDEU000242"/>
<evidence type="ECO:0000313" key="4">
    <source>
        <dbReference type="Proteomes" id="UP000288716"/>
    </source>
</evidence>
<organism evidence="3 4">
    <name type="scientific">Leptotrombidium deliense</name>
    <dbReference type="NCBI Taxonomy" id="299467"/>
    <lineage>
        <taxon>Eukaryota</taxon>
        <taxon>Metazoa</taxon>
        <taxon>Ecdysozoa</taxon>
        <taxon>Arthropoda</taxon>
        <taxon>Chelicerata</taxon>
        <taxon>Arachnida</taxon>
        <taxon>Acari</taxon>
        <taxon>Acariformes</taxon>
        <taxon>Trombidiformes</taxon>
        <taxon>Prostigmata</taxon>
        <taxon>Anystina</taxon>
        <taxon>Parasitengona</taxon>
        <taxon>Trombiculoidea</taxon>
        <taxon>Trombiculidae</taxon>
        <taxon>Leptotrombidium</taxon>
    </lineage>
</organism>
<feature type="region of interest" description="Disordered" evidence="1">
    <location>
        <begin position="424"/>
        <end position="469"/>
    </location>
</feature>
<dbReference type="PROSITE" id="PS50245">
    <property type="entry name" value="CAP_GLY_2"/>
    <property type="match status" value="1"/>
</dbReference>
<dbReference type="Proteomes" id="UP000288716">
    <property type="component" value="Unassembled WGS sequence"/>
</dbReference>
<feature type="region of interest" description="Disordered" evidence="1">
    <location>
        <begin position="1"/>
        <end position="24"/>
    </location>
</feature>
<dbReference type="SMART" id="SM01052">
    <property type="entry name" value="CAP_GLY"/>
    <property type="match status" value="1"/>
</dbReference>
<accession>A0A443SW79</accession>
<feature type="non-terminal residue" evidence="3">
    <location>
        <position position="710"/>
    </location>
</feature>
<name>A0A443SW79_9ACAR</name>
<protein>
    <submittedName>
        <fullName evidence="3">CAP-GLY domain containing linker-like protein 5</fullName>
    </submittedName>
</protein>
<gene>
    <name evidence="3" type="ORF">B4U80_06479</name>
</gene>
<dbReference type="EMBL" id="NCKV01000059">
    <property type="protein sequence ID" value="RWS31792.1"/>
    <property type="molecule type" value="Genomic_DNA"/>
</dbReference>
<feature type="compositionally biased region" description="Low complexity" evidence="1">
    <location>
        <begin position="587"/>
        <end position="638"/>
    </location>
</feature>
<evidence type="ECO:0000313" key="3">
    <source>
        <dbReference type="EMBL" id="RWS31792.1"/>
    </source>
</evidence>
<dbReference type="Gene3D" id="2.30.30.190">
    <property type="entry name" value="CAP Gly-rich-like domain"/>
    <property type="match status" value="1"/>
</dbReference>
<feature type="domain" description="CAP-Gly" evidence="2">
    <location>
        <begin position="134"/>
        <end position="187"/>
    </location>
</feature>
<comment type="caution">
    <text evidence="3">The sequence shown here is derived from an EMBL/GenBank/DDBJ whole genome shotgun (WGS) entry which is preliminary data.</text>
</comment>
<evidence type="ECO:0000256" key="1">
    <source>
        <dbReference type="SAM" id="MobiDB-lite"/>
    </source>
</evidence>
<dbReference type="InterPro" id="IPR000938">
    <property type="entry name" value="CAP-Gly_domain"/>
</dbReference>
<dbReference type="STRING" id="299467.A0A443SW79"/>
<evidence type="ECO:0000259" key="2">
    <source>
        <dbReference type="PROSITE" id="PS50245"/>
    </source>
</evidence>
<dbReference type="PANTHER" id="PTHR24216">
    <property type="entry name" value="PAXILLIN-RELATED"/>
    <property type="match status" value="1"/>
</dbReference>
<feature type="compositionally biased region" description="Polar residues" evidence="1">
    <location>
        <begin position="560"/>
        <end position="570"/>
    </location>
</feature>
<dbReference type="OrthoDB" id="6623290at2759"/>
<sequence>MPTRMLSLKSSAFRRPSLSPRTPQFLTVSPLYSSRSRSPSPLSKVRHSIDVRALPSYLAKKRQSVFGSKIFEALVEVATSPFQEEESNEPLFEEPEAPTLSLGERVAWVKTSGPEFGTVRWIGRMPQVTAHWTVGVEFDNAIGSGDGRFGGRRYFIAKENFAKFLPLSSLTKVDNYVGRPRSGTMLSRMSVQLKPGQLISVQRTPSVNRISLHCALNAPHHVNHDVHKQNMNHCLCNNCNHPCAHLCHTRKAKGKKEDVAHMCHFSHKPHNKMCCGGEDLIYGLNRKPFGLLNGNYNATNQENIRKLKVSTKRKPSRKEANCKPSSAPTSVERKKDEEFSHPLKYRYGSELSISSLPSTSSPIEVYIARGALTDESELESDTEFGLIEENVCEKRGGGLRSLVSCLVPSISSKKKSKVKMVKGEVHKKKRKQFALTASSCSSRSQSRGDQKRRGLSTSPEMDESHCSYCHSSSKRAASASPMAMENAVTRKTETKVVSVSTLTDPIPADEVESPKLSVANALCEGNEENCGNCDNGSTKSSSKSSGHLITTVAEVEVRSPSVQSDASSALSPRRRRKGPAPAPPSPTSTHPSQSSTTSITSPVSATPSPSTSITSKSQKSKQIPPTTISPNPSPSFTPVTSPMRSFPEVHTVSTSKSMELQSAPSPPLLRDDSLQQHTCKNDEHSFDLEECESQFSNVCEDTTKSKEELE</sequence>
<feature type="compositionally biased region" description="Polar residues" evidence="1">
    <location>
        <begin position="651"/>
        <end position="663"/>
    </location>
</feature>
<dbReference type="SUPFAM" id="SSF74924">
    <property type="entry name" value="Cap-Gly domain"/>
    <property type="match status" value="1"/>
</dbReference>
<dbReference type="InterPro" id="IPR036859">
    <property type="entry name" value="CAP-Gly_dom_sf"/>
</dbReference>